<feature type="compositionally biased region" description="Basic and acidic residues" evidence="1">
    <location>
        <begin position="340"/>
        <end position="352"/>
    </location>
</feature>
<dbReference type="RefSeq" id="XP_060337629.1">
    <property type="nucleotide sequence ID" value="XM_060469207.1"/>
</dbReference>
<accession>A0AA39TQK0</accession>
<gene>
    <name evidence="2" type="ORF">EV420DRAFT_1474435</name>
</gene>
<evidence type="ECO:0000256" key="1">
    <source>
        <dbReference type="SAM" id="MobiDB-lite"/>
    </source>
</evidence>
<comment type="caution">
    <text evidence="2">The sequence shown here is derived from an EMBL/GenBank/DDBJ whole genome shotgun (WGS) entry which is preliminary data.</text>
</comment>
<dbReference type="GeneID" id="85352755"/>
<dbReference type="AlphaFoldDB" id="A0AA39TQK0"/>
<dbReference type="Proteomes" id="UP001175211">
    <property type="component" value="Unassembled WGS sequence"/>
</dbReference>
<keyword evidence="3" id="KW-1185">Reference proteome</keyword>
<evidence type="ECO:0000313" key="3">
    <source>
        <dbReference type="Proteomes" id="UP001175211"/>
    </source>
</evidence>
<name>A0AA39TQK0_ARMTA</name>
<sequence length="378" mass="42790">MPSSFDNEENIHPDLRQSSVDMYLEESRRRFQAQLSQIHQDSQNSSVEAPDRIQNLEGSNDPMIATSIVISAPNMTATARRLKRKMEFSDEAEVDFDEFSTLSADKCQLYLMAVTLQTRDLLQKMQTSQESWEISKGLWKNISQYVKAFLLSSTAVCYVGNSSYHVMVALREMNIKDLPSENDMTANALLQSRISACLTTKRSQIKDAVKVSIQDSKDGRALRNIACLTKHLIGKSNEKIPQTQQLYMRLSVVRHVYANIETARGDTFWAEVDRMLHGMRAHGQELFIYTLNEIYIKDKKEYGDPTKSGIRSVELASFHLPKWVKKINELTPKVQLSQGDGERPGKRQRTGDQNEGSDDDDDVENVTPGNASDVVATE</sequence>
<feature type="compositionally biased region" description="Acidic residues" evidence="1">
    <location>
        <begin position="355"/>
        <end position="364"/>
    </location>
</feature>
<organism evidence="2 3">
    <name type="scientific">Armillaria tabescens</name>
    <name type="common">Ringless honey mushroom</name>
    <name type="synonym">Agaricus tabescens</name>
    <dbReference type="NCBI Taxonomy" id="1929756"/>
    <lineage>
        <taxon>Eukaryota</taxon>
        <taxon>Fungi</taxon>
        <taxon>Dikarya</taxon>
        <taxon>Basidiomycota</taxon>
        <taxon>Agaricomycotina</taxon>
        <taxon>Agaricomycetes</taxon>
        <taxon>Agaricomycetidae</taxon>
        <taxon>Agaricales</taxon>
        <taxon>Marasmiineae</taxon>
        <taxon>Physalacriaceae</taxon>
        <taxon>Desarmillaria</taxon>
    </lineage>
</organism>
<reference evidence="2" key="1">
    <citation type="submission" date="2023-06" db="EMBL/GenBank/DDBJ databases">
        <authorList>
            <consortium name="Lawrence Berkeley National Laboratory"/>
            <person name="Ahrendt S."/>
            <person name="Sahu N."/>
            <person name="Indic B."/>
            <person name="Wong-Bajracharya J."/>
            <person name="Merenyi Z."/>
            <person name="Ke H.-M."/>
            <person name="Monk M."/>
            <person name="Kocsube S."/>
            <person name="Drula E."/>
            <person name="Lipzen A."/>
            <person name="Balint B."/>
            <person name="Henrissat B."/>
            <person name="Andreopoulos B."/>
            <person name="Martin F.M."/>
            <person name="Harder C.B."/>
            <person name="Rigling D."/>
            <person name="Ford K.L."/>
            <person name="Foster G.D."/>
            <person name="Pangilinan J."/>
            <person name="Papanicolaou A."/>
            <person name="Barry K."/>
            <person name="LaButti K."/>
            <person name="Viragh M."/>
            <person name="Koriabine M."/>
            <person name="Yan M."/>
            <person name="Riley R."/>
            <person name="Champramary S."/>
            <person name="Plett K.L."/>
            <person name="Tsai I.J."/>
            <person name="Slot J."/>
            <person name="Sipos G."/>
            <person name="Plett J."/>
            <person name="Nagy L.G."/>
            <person name="Grigoriev I.V."/>
        </authorList>
    </citation>
    <scope>NUCLEOTIDE SEQUENCE</scope>
    <source>
        <strain evidence="2">CCBAS 213</strain>
    </source>
</reference>
<proteinExistence type="predicted"/>
<dbReference type="EMBL" id="JAUEPS010000003">
    <property type="protein sequence ID" value="KAK0467037.1"/>
    <property type="molecule type" value="Genomic_DNA"/>
</dbReference>
<protein>
    <submittedName>
        <fullName evidence="2">Uncharacterized protein</fullName>
    </submittedName>
</protein>
<evidence type="ECO:0000313" key="2">
    <source>
        <dbReference type="EMBL" id="KAK0467037.1"/>
    </source>
</evidence>
<feature type="region of interest" description="Disordered" evidence="1">
    <location>
        <begin position="331"/>
        <end position="378"/>
    </location>
</feature>